<evidence type="ECO:0000313" key="2">
    <source>
        <dbReference type="EMBL" id="SHE76328.1"/>
    </source>
</evidence>
<dbReference type="Proteomes" id="UP000068026">
    <property type="component" value="Chromosome"/>
</dbReference>
<accession>A0A0X1U7K0</accession>
<dbReference type="RefSeq" id="WP_066049289.1">
    <property type="nucleotide sequence ID" value="NZ_CP014223.1"/>
</dbReference>
<dbReference type="OrthoDB" id="9833904at2"/>
<reference evidence="4" key="3">
    <citation type="submission" date="2016-11" db="EMBL/GenBank/DDBJ databases">
        <authorList>
            <person name="Jaros S."/>
            <person name="Januszkiewicz K."/>
            <person name="Wedrychowicz H."/>
        </authorList>
    </citation>
    <scope>NUCLEOTIDE SEQUENCE [LARGE SCALE GENOMIC DNA]</scope>
    <source>
        <strain evidence="4">DSM 1682</strain>
    </source>
</reference>
<proteinExistence type="predicted"/>
<gene>
    <name evidence="1" type="ORF">CPRO_13240</name>
    <name evidence="2" type="ORF">SAMN02745151_01736</name>
</gene>
<reference evidence="3" key="2">
    <citation type="submission" date="2016-01" db="EMBL/GenBank/DDBJ databases">
        <authorList>
            <person name="Poehlein A."/>
            <person name="Schlien K."/>
            <person name="Gottschalk G."/>
            <person name="Buckel W."/>
            <person name="Daniel R."/>
        </authorList>
    </citation>
    <scope>NUCLEOTIDE SEQUENCE [LARGE SCALE GENOMIC DNA]</scope>
    <source>
        <strain evidence="3">X2</strain>
    </source>
</reference>
<keyword evidence="3" id="KW-1185">Reference proteome</keyword>
<organism evidence="2 4">
    <name type="scientific">Anaerotignum propionicum DSM 1682</name>
    <dbReference type="NCBI Taxonomy" id="991789"/>
    <lineage>
        <taxon>Bacteria</taxon>
        <taxon>Bacillati</taxon>
        <taxon>Bacillota</taxon>
        <taxon>Clostridia</taxon>
        <taxon>Lachnospirales</taxon>
        <taxon>Anaerotignaceae</taxon>
        <taxon>Anaerotignum</taxon>
    </lineage>
</organism>
<evidence type="ECO:0000313" key="1">
    <source>
        <dbReference type="EMBL" id="AMJ40917.1"/>
    </source>
</evidence>
<dbReference type="EMBL" id="CP014223">
    <property type="protein sequence ID" value="AMJ40917.1"/>
    <property type="molecule type" value="Genomic_DNA"/>
</dbReference>
<dbReference type="AlphaFoldDB" id="A0A0X1U7K0"/>
<dbReference type="Proteomes" id="UP000184204">
    <property type="component" value="Unassembled WGS sequence"/>
</dbReference>
<reference evidence="1 3" key="1">
    <citation type="journal article" date="2016" name="Genome Announc.">
        <title>Complete Genome Sequence of the Amino Acid-Fermenting Clostridium propionicum X2 (DSM 1682).</title>
        <authorList>
            <person name="Poehlein A."/>
            <person name="Schlien K."/>
            <person name="Chowdhury N.P."/>
            <person name="Gottschalk G."/>
            <person name="Buckel W."/>
            <person name="Daniel R."/>
        </authorList>
    </citation>
    <scope>NUCLEOTIDE SEQUENCE [LARGE SCALE GENOMIC DNA]</scope>
    <source>
        <strain evidence="1 3">X2</strain>
    </source>
</reference>
<reference evidence="2" key="4">
    <citation type="submission" date="2016-11" db="EMBL/GenBank/DDBJ databases">
        <authorList>
            <person name="Varghese N."/>
            <person name="Submissions S."/>
        </authorList>
    </citation>
    <scope>NUCLEOTIDE SEQUENCE</scope>
    <source>
        <strain evidence="2">DSM 1682</strain>
    </source>
</reference>
<sequence>MFIEEQKKINLINEKAITEKAKALYYQTLINFEIYKDSVMRINSNMKNLNYNNFAKVQSCHMTDGLFGEQKHLEYETVLKIKVTANLITLITSAHRIITCIKNCRNIEQSEDWKRLKTLIAINDKNYDNNLRNFMEHLDEKASKQNLDNSNAYFTPERTLFCSDDKVNIRFKFDPKSLNNINDLVDEVFKMLENRN</sequence>
<dbReference type="KEGG" id="cpro:CPRO_13240"/>
<evidence type="ECO:0000313" key="3">
    <source>
        <dbReference type="Proteomes" id="UP000068026"/>
    </source>
</evidence>
<protein>
    <submittedName>
        <fullName evidence="2">Uncharacterized protein</fullName>
    </submittedName>
</protein>
<dbReference type="EMBL" id="FQUA01000006">
    <property type="protein sequence ID" value="SHE76328.1"/>
    <property type="molecule type" value="Genomic_DNA"/>
</dbReference>
<name>A0A0X1U7K0_ANAPI</name>
<evidence type="ECO:0000313" key="4">
    <source>
        <dbReference type="Proteomes" id="UP000184204"/>
    </source>
</evidence>